<evidence type="ECO:0000313" key="4">
    <source>
        <dbReference type="EMBL" id="GGJ10289.1"/>
    </source>
</evidence>
<dbReference type="Proteomes" id="UP000637695">
    <property type="component" value="Unassembled WGS sequence"/>
</dbReference>
<keyword evidence="1" id="KW-1133">Transmembrane helix</keyword>
<evidence type="ECO:0000256" key="1">
    <source>
        <dbReference type="SAM" id="Phobius"/>
    </source>
</evidence>
<proteinExistence type="predicted"/>
<dbReference type="InterPro" id="IPR048402">
    <property type="entry name" value="YpeB_N"/>
</dbReference>
<evidence type="ECO:0000313" key="5">
    <source>
        <dbReference type="Proteomes" id="UP000637695"/>
    </source>
</evidence>
<keyword evidence="1" id="KW-0812">Transmembrane</keyword>
<dbReference type="InterPro" id="IPR014239">
    <property type="entry name" value="YpeB_PepSY1-2"/>
</dbReference>
<gene>
    <name evidence="4" type="ORF">GCM10010885_19380</name>
</gene>
<name>A0A917KEC8_9BACL</name>
<dbReference type="GO" id="GO:0009847">
    <property type="term" value="P:spore germination"/>
    <property type="evidence" value="ECO:0007669"/>
    <property type="project" value="InterPro"/>
</dbReference>
<feature type="domain" description="Sporulation protein YpeB PepSY1 and PepSY2" evidence="2">
    <location>
        <begin position="212"/>
        <end position="355"/>
    </location>
</feature>
<reference evidence="4" key="2">
    <citation type="submission" date="2020-09" db="EMBL/GenBank/DDBJ databases">
        <authorList>
            <person name="Sun Q."/>
            <person name="Ohkuma M."/>
        </authorList>
    </citation>
    <scope>NUCLEOTIDE SEQUENCE</scope>
    <source>
        <strain evidence="4">JCM 18487</strain>
    </source>
</reference>
<feature type="transmembrane region" description="Helical" evidence="1">
    <location>
        <begin position="7"/>
        <end position="27"/>
    </location>
</feature>
<evidence type="ECO:0000259" key="2">
    <source>
        <dbReference type="Pfam" id="PF14620"/>
    </source>
</evidence>
<evidence type="ECO:0000259" key="3">
    <source>
        <dbReference type="Pfam" id="PF20769"/>
    </source>
</evidence>
<organism evidence="4 5">
    <name type="scientific">Alicyclobacillus cellulosilyticus</name>
    <dbReference type="NCBI Taxonomy" id="1003997"/>
    <lineage>
        <taxon>Bacteria</taxon>
        <taxon>Bacillati</taxon>
        <taxon>Bacillota</taxon>
        <taxon>Bacilli</taxon>
        <taxon>Bacillales</taxon>
        <taxon>Alicyclobacillaceae</taxon>
        <taxon>Alicyclobacillus</taxon>
    </lineage>
</organism>
<dbReference type="RefSeq" id="WP_188882738.1">
    <property type="nucleotide sequence ID" value="NZ_BMOY01000032.1"/>
</dbReference>
<dbReference type="Pfam" id="PF20769">
    <property type="entry name" value="YPEB_N"/>
    <property type="match status" value="1"/>
</dbReference>
<keyword evidence="1" id="KW-0472">Membrane</keyword>
<protein>
    <submittedName>
        <fullName evidence="4">Germination protein YpeB</fullName>
    </submittedName>
</protein>
<comment type="caution">
    <text evidence="4">The sequence shown here is derived from an EMBL/GenBank/DDBJ whole genome shotgun (WGS) entry which is preliminary data.</text>
</comment>
<dbReference type="EMBL" id="BMOY01000032">
    <property type="protein sequence ID" value="GGJ10289.1"/>
    <property type="molecule type" value="Genomic_DNA"/>
</dbReference>
<reference evidence="4" key="1">
    <citation type="journal article" date="2014" name="Int. J. Syst. Evol. Microbiol.">
        <title>Complete genome sequence of Corynebacterium casei LMG S-19264T (=DSM 44701T), isolated from a smear-ripened cheese.</title>
        <authorList>
            <consortium name="US DOE Joint Genome Institute (JGI-PGF)"/>
            <person name="Walter F."/>
            <person name="Albersmeier A."/>
            <person name="Kalinowski J."/>
            <person name="Ruckert C."/>
        </authorList>
    </citation>
    <scope>NUCLEOTIDE SEQUENCE</scope>
    <source>
        <strain evidence="4">JCM 18487</strain>
    </source>
</reference>
<dbReference type="Pfam" id="PF14620">
    <property type="entry name" value="YPEB_PepSY1-2"/>
    <property type="match status" value="1"/>
</dbReference>
<sequence>MLHRTTWIAIPVLAAVVFGAATGWWGYDQYRQRQALALQAENQYEASFHELVAHVNALETEIGKAIITSDPTAWDNRLRDMWRLSYAAQGDVARLPYGLLPMHNVQQFLSDVAQEANDWLDQGVRPTERAVNKSLQTLYARAHTVSARLAALTDVMAPDRLRWLAVQQALADGKSDNQMVDGFRRLDGEAGTFVESRVRANVQPVAADSFAREPEVDPMTAARRLASFAGVAGPAADWQVQALGQGRQGRTWLVVGQTSGQKRIVGYVTRHGGHVIAFTLSGGQGAAKFDFADAEDRAVAWLRSRGFGPVAVMDGMQYGNVGYYVCSPTVHGDPVVDRQLSVKVSLADLRVIGFAQAGDVGKPVLPLPPRTLTDEQIRRRLNPVFRVEMMRDVIVKDAKGRYQPAVAVYGTYDGETYRMYIDARTGRELETDRLTDRTV</sequence>
<dbReference type="AlphaFoldDB" id="A0A917KEC8"/>
<keyword evidence="5" id="KW-1185">Reference proteome</keyword>
<accession>A0A917KEC8</accession>
<feature type="domain" description="Sporulation protein YpeB N-terminal" evidence="3">
    <location>
        <begin position="32"/>
        <end position="164"/>
    </location>
</feature>